<dbReference type="Proteomes" id="UP000032142">
    <property type="component" value="Unassembled WGS sequence"/>
</dbReference>
<proteinExistence type="predicted"/>
<dbReference type="AlphaFoldDB" id="A0A0B0MRH0"/>
<dbReference type="EMBL" id="JRRC01344348">
    <property type="protein sequence ID" value="KHG03315.1"/>
    <property type="molecule type" value="Genomic_DNA"/>
</dbReference>
<evidence type="ECO:0000313" key="1">
    <source>
        <dbReference type="EMBL" id="KHG03315.1"/>
    </source>
</evidence>
<accession>A0A0B0MRH0</accession>
<organism evidence="1 2">
    <name type="scientific">Gossypium arboreum</name>
    <name type="common">Tree cotton</name>
    <name type="synonym">Gossypium nanking</name>
    <dbReference type="NCBI Taxonomy" id="29729"/>
    <lineage>
        <taxon>Eukaryota</taxon>
        <taxon>Viridiplantae</taxon>
        <taxon>Streptophyta</taxon>
        <taxon>Embryophyta</taxon>
        <taxon>Tracheophyta</taxon>
        <taxon>Spermatophyta</taxon>
        <taxon>Magnoliopsida</taxon>
        <taxon>eudicotyledons</taxon>
        <taxon>Gunneridae</taxon>
        <taxon>Pentapetalae</taxon>
        <taxon>rosids</taxon>
        <taxon>malvids</taxon>
        <taxon>Malvales</taxon>
        <taxon>Malvaceae</taxon>
        <taxon>Malvoideae</taxon>
        <taxon>Gossypium</taxon>
    </lineage>
</organism>
<evidence type="ECO:0000313" key="2">
    <source>
        <dbReference type="Proteomes" id="UP000032142"/>
    </source>
</evidence>
<keyword evidence="2" id="KW-1185">Reference proteome</keyword>
<comment type="caution">
    <text evidence="1">The sequence shown here is derived from an EMBL/GenBank/DDBJ whole genome shotgun (WGS) entry which is preliminary data.</text>
</comment>
<name>A0A0B0MRH0_GOSAR</name>
<gene>
    <name evidence="1" type="ORF">F383_27384</name>
</gene>
<reference evidence="2" key="1">
    <citation type="submission" date="2014-09" db="EMBL/GenBank/DDBJ databases">
        <authorList>
            <person name="Mudge J."/>
            <person name="Ramaraj T."/>
            <person name="Lindquist I.E."/>
            <person name="Bharti A.K."/>
            <person name="Sundararajan A."/>
            <person name="Cameron C.T."/>
            <person name="Woodward J.E."/>
            <person name="May G.D."/>
            <person name="Brubaker C."/>
            <person name="Broadhvest J."/>
            <person name="Wilkins T.A."/>
        </authorList>
    </citation>
    <scope>NUCLEOTIDE SEQUENCE</scope>
    <source>
        <strain evidence="2">cv. AKA8401</strain>
    </source>
</reference>
<sequence>MVLHWLSSIGPDAMYQTWSYTSTHITLVPWHEYPTYSYGSARISHINFIIHC</sequence>
<protein>
    <submittedName>
        <fullName evidence="1">Uncharacterized protein</fullName>
    </submittedName>
</protein>